<comment type="caution">
    <text evidence="2">The sequence shown here is derived from an EMBL/GenBank/DDBJ whole genome shotgun (WGS) entry which is preliminary data.</text>
</comment>
<proteinExistence type="predicted"/>
<protein>
    <submittedName>
        <fullName evidence="2">Uncharacterized protein</fullName>
    </submittedName>
</protein>
<evidence type="ECO:0000313" key="3">
    <source>
        <dbReference type="Proteomes" id="UP000662111"/>
    </source>
</evidence>
<gene>
    <name evidence="2" type="ORF">GCM10011509_30120</name>
</gene>
<feature type="region of interest" description="Disordered" evidence="1">
    <location>
        <begin position="1"/>
        <end position="42"/>
    </location>
</feature>
<dbReference type="Proteomes" id="UP000662111">
    <property type="component" value="Unassembled WGS sequence"/>
</dbReference>
<sequence>MARPDEVQQLLEVDVGRGRDGPGHGHQSARQDLYAAPVSDDDPADELRRWARMAECMRQDHRAVALARAALWPEA</sequence>
<evidence type="ECO:0000256" key="1">
    <source>
        <dbReference type="SAM" id="MobiDB-lite"/>
    </source>
</evidence>
<feature type="compositionally biased region" description="Basic and acidic residues" evidence="1">
    <location>
        <begin position="14"/>
        <end position="23"/>
    </location>
</feature>
<accession>A0ABQ2FDT5</accession>
<organism evidence="2 3">
    <name type="scientific">Ornithinimicrobium pekingense</name>
    <dbReference type="NCBI Taxonomy" id="384677"/>
    <lineage>
        <taxon>Bacteria</taxon>
        <taxon>Bacillati</taxon>
        <taxon>Actinomycetota</taxon>
        <taxon>Actinomycetes</taxon>
        <taxon>Micrococcales</taxon>
        <taxon>Ornithinimicrobiaceae</taxon>
        <taxon>Ornithinimicrobium</taxon>
    </lineage>
</organism>
<name>A0ABQ2FDT5_9MICO</name>
<keyword evidence="3" id="KW-1185">Reference proteome</keyword>
<dbReference type="EMBL" id="BMLB01000007">
    <property type="protein sequence ID" value="GGK79578.1"/>
    <property type="molecule type" value="Genomic_DNA"/>
</dbReference>
<reference evidence="3" key="1">
    <citation type="journal article" date="2019" name="Int. J. Syst. Evol. Microbiol.">
        <title>The Global Catalogue of Microorganisms (GCM) 10K type strain sequencing project: providing services to taxonomists for standard genome sequencing and annotation.</title>
        <authorList>
            <consortium name="The Broad Institute Genomics Platform"/>
            <consortium name="The Broad Institute Genome Sequencing Center for Infectious Disease"/>
            <person name="Wu L."/>
            <person name="Ma J."/>
        </authorList>
    </citation>
    <scope>NUCLEOTIDE SEQUENCE [LARGE SCALE GENOMIC DNA]</scope>
    <source>
        <strain evidence="3">CGMCC 1.5362</strain>
    </source>
</reference>
<evidence type="ECO:0000313" key="2">
    <source>
        <dbReference type="EMBL" id="GGK79578.1"/>
    </source>
</evidence>